<dbReference type="AlphaFoldDB" id="A7ID40"/>
<keyword evidence="2" id="KW-1185">Reference proteome</keyword>
<evidence type="ECO:0000313" key="1">
    <source>
        <dbReference type="EMBL" id="ABS65933.1"/>
    </source>
</evidence>
<dbReference type="Proteomes" id="UP000002417">
    <property type="component" value="Chromosome"/>
</dbReference>
<accession>A7ID40</accession>
<gene>
    <name evidence="1" type="ordered locus">Xaut_0681</name>
</gene>
<name>A7ID40_XANP2</name>
<dbReference type="STRING" id="78245.Xaut_0681"/>
<dbReference type="eggNOG" id="ENOG5033EZK">
    <property type="taxonomic scope" value="Bacteria"/>
</dbReference>
<organism evidence="1 2">
    <name type="scientific">Xanthobacter autotrophicus (strain ATCC BAA-1158 / Py2)</name>
    <dbReference type="NCBI Taxonomy" id="78245"/>
    <lineage>
        <taxon>Bacteria</taxon>
        <taxon>Pseudomonadati</taxon>
        <taxon>Pseudomonadota</taxon>
        <taxon>Alphaproteobacteria</taxon>
        <taxon>Hyphomicrobiales</taxon>
        <taxon>Xanthobacteraceae</taxon>
        <taxon>Xanthobacter</taxon>
    </lineage>
</organism>
<protein>
    <submittedName>
        <fullName evidence="1">Uncharacterized protein</fullName>
    </submittedName>
</protein>
<dbReference type="HOGENOM" id="CLU_648831_0_0_5"/>
<proteinExistence type="predicted"/>
<reference evidence="1 2" key="1">
    <citation type="submission" date="2007-07" db="EMBL/GenBank/DDBJ databases">
        <title>Complete sequence of chromosome of Xanthobacter autotrophicus Py2.</title>
        <authorList>
            <consortium name="US DOE Joint Genome Institute"/>
            <person name="Copeland A."/>
            <person name="Lucas S."/>
            <person name="Lapidus A."/>
            <person name="Barry K."/>
            <person name="Glavina del Rio T."/>
            <person name="Hammon N."/>
            <person name="Israni S."/>
            <person name="Dalin E."/>
            <person name="Tice H."/>
            <person name="Pitluck S."/>
            <person name="Sims D."/>
            <person name="Brettin T."/>
            <person name="Bruce D."/>
            <person name="Detter J.C."/>
            <person name="Han C."/>
            <person name="Tapia R."/>
            <person name="Brainard J."/>
            <person name="Schmutz J."/>
            <person name="Larimer F."/>
            <person name="Land M."/>
            <person name="Hauser L."/>
            <person name="Kyrpides N."/>
            <person name="Kim E."/>
            <person name="Ensigns S.A."/>
            <person name="Richardson P."/>
        </authorList>
    </citation>
    <scope>NUCLEOTIDE SEQUENCE [LARGE SCALE GENOMIC DNA]</scope>
    <source>
        <strain evidence="2">ATCC BAA-1158 / Py2</strain>
    </source>
</reference>
<evidence type="ECO:0000313" key="2">
    <source>
        <dbReference type="Proteomes" id="UP000002417"/>
    </source>
</evidence>
<dbReference type="KEGG" id="xau:Xaut_0681"/>
<dbReference type="EMBL" id="CP000781">
    <property type="protein sequence ID" value="ABS65933.1"/>
    <property type="molecule type" value="Genomic_DNA"/>
</dbReference>
<dbReference type="OrthoDB" id="8432979at2"/>
<sequence length="423" mass="47416">MVLPLAHVTHWGAASRQVIRTFNGRSNLPVHELAKAKVAKPRGRTRPLPKASGNVQFSAWRLAHAVKKADCLRWPAAPIRWVGATGFLLENGHLFDWTASEWCLHEGMSSFYADFSGSGMAGRIAQGMALLFLEDNGYAYVGRFETEWKQRAATQNRQWPEDKTKAPDFIAENGEKEWVLAESKGGFSSPGKKPPIKGALRDGLTQLDGWDKYITPQPIKSFAIGTFLREAGDTSGETSLIAFVDPEPEVPQNPVEFPRDAVRRANYASWLTLMGLDEAAARLREGEGEPQRYELPLVTVGERQYAVNIASVAPRYPDLSGRDFWREFRDWRFWPFLWFRDGIDIELVGLDLKVLRALSSATQPAGASELMALEPSERRDTPADLDGATFYGSVFSDGSLLGELRLRRPDEPFPDFEWTEVEL</sequence>